<evidence type="ECO:0000313" key="2">
    <source>
        <dbReference type="EMBL" id="VXA57510.1"/>
    </source>
</evidence>
<dbReference type="AlphaFoldDB" id="A0A653K966"/>
<dbReference type="RefSeq" id="WP_159725819.1">
    <property type="nucleotide sequence ID" value="NZ_LR732756.1"/>
</dbReference>
<dbReference type="EMBL" id="CABWKZ010000043">
    <property type="protein sequence ID" value="VXA57510.1"/>
    <property type="molecule type" value="Genomic_DNA"/>
</dbReference>
<proteinExistence type="predicted"/>
<accession>A0A653K966</accession>
<protein>
    <recommendedName>
        <fullName evidence="4">DUF4882 domain-containing protein</fullName>
    </recommendedName>
</protein>
<feature type="chain" id="PRO_5024846734" description="DUF4882 domain-containing protein" evidence="1">
    <location>
        <begin position="21"/>
        <end position="263"/>
    </location>
</feature>
<name>A0A653K966_9GAMM</name>
<reference evidence="2 3" key="1">
    <citation type="submission" date="2019-10" db="EMBL/GenBank/DDBJ databases">
        <authorList>
            <person name="Karimi E."/>
        </authorList>
    </citation>
    <scope>NUCLEOTIDE SEQUENCE [LARGE SCALE GENOMIC DNA]</scope>
    <source>
        <strain evidence="2">Acinetobacter sp. 8BE</strain>
    </source>
</reference>
<gene>
    <name evidence="2" type="ORF">ACI8B_480008</name>
</gene>
<dbReference type="PROSITE" id="PS51257">
    <property type="entry name" value="PROKAR_LIPOPROTEIN"/>
    <property type="match status" value="1"/>
</dbReference>
<keyword evidence="1" id="KW-0732">Signal</keyword>
<evidence type="ECO:0008006" key="4">
    <source>
        <dbReference type="Google" id="ProtNLM"/>
    </source>
</evidence>
<evidence type="ECO:0000313" key="3">
    <source>
        <dbReference type="Proteomes" id="UP000430404"/>
    </source>
</evidence>
<dbReference type="InterPro" id="IPR032620">
    <property type="entry name" value="DUF4882"/>
</dbReference>
<evidence type="ECO:0000256" key="1">
    <source>
        <dbReference type="SAM" id="SignalP"/>
    </source>
</evidence>
<sequence>MKKLIIGTLISVSTIGSAFAACTYNLDATPAEIYALPSTIPTAKFPTITNQKSSFLIPSFQSTSNTVQMYVGTSSAVAQSTAANNQNVISDKNIGVSGEYAFEFLIDNFINTPITTDGYISLGQSFILSDTNKTIKVGFVNLVNDPRNGINLIVSFSKNDGSGETSQSYPVSSIPASGLRVGLFINQNSKQIGLNLNGVNKGYIDSFSGTPSRIGYLTYGVAMGFKGSDPNIGKTISGELITDKSKIALTYAAGTKDICEIPL</sequence>
<organism evidence="2 3">
    <name type="scientific">Acinetobacter proteolyticus</name>
    <dbReference type="NCBI Taxonomy" id="1776741"/>
    <lineage>
        <taxon>Bacteria</taxon>
        <taxon>Pseudomonadati</taxon>
        <taxon>Pseudomonadota</taxon>
        <taxon>Gammaproteobacteria</taxon>
        <taxon>Moraxellales</taxon>
        <taxon>Moraxellaceae</taxon>
        <taxon>Acinetobacter</taxon>
    </lineage>
</organism>
<dbReference type="Pfam" id="PF16223">
    <property type="entry name" value="DUF4882"/>
    <property type="match status" value="1"/>
</dbReference>
<dbReference type="Proteomes" id="UP000430404">
    <property type="component" value="Unassembled WGS sequence"/>
</dbReference>
<feature type="signal peptide" evidence="1">
    <location>
        <begin position="1"/>
        <end position="20"/>
    </location>
</feature>